<dbReference type="NCBIfam" id="TIGR03831">
    <property type="entry name" value="YgiT_finger"/>
    <property type="match status" value="1"/>
</dbReference>
<dbReference type="Proteomes" id="UP001485459">
    <property type="component" value="Chromosome"/>
</dbReference>
<dbReference type="CDD" id="cd12870">
    <property type="entry name" value="MqsA"/>
    <property type="match status" value="1"/>
</dbReference>
<evidence type="ECO:0000313" key="1">
    <source>
        <dbReference type="EMBL" id="WZN42856.1"/>
    </source>
</evidence>
<sequence length="77" mass="8701">MECSFCNQGVMGEGLKDIVLQNGNAVIVVHGIPAMVCSHCGHYDLPKEVQEELEKITREILQRDAHMKMFRMRKGEA</sequence>
<protein>
    <submittedName>
        <fullName evidence="1">Type II toxin-antitoxin system MqsA family antitoxin</fullName>
    </submittedName>
</protein>
<reference evidence="2" key="1">
    <citation type="submission" date="2024-03" db="EMBL/GenBank/DDBJ databases">
        <title>Chitinophaga horti sp. nov., isolated from garden soil.</title>
        <authorList>
            <person name="Lee D.S."/>
            <person name="Han D.M."/>
            <person name="Baek J.H."/>
            <person name="Choi D.G."/>
            <person name="Jeon J.H."/>
            <person name="Jeon C.O."/>
        </authorList>
    </citation>
    <scope>NUCLEOTIDE SEQUENCE [LARGE SCALE GENOMIC DNA]</scope>
    <source>
        <strain evidence="2">GPA1</strain>
    </source>
</reference>
<dbReference type="EMBL" id="CP149822">
    <property type="protein sequence ID" value="WZN42856.1"/>
    <property type="molecule type" value="Genomic_DNA"/>
</dbReference>
<keyword evidence="2" id="KW-1185">Reference proteome</keyword>
<proteinExistence type="predicted"/>
<accession>A0ABZ2YSS1</accession>
<name>A0ABZ2YSS1_9BACT</name>
<evidence type="ECO:0000313" key="2">
    <source>
        <dbReference type="Proteomes" id="UP001485459"/>
    </source>
</evidence>
<dbReference type="InterPro" id="IPR022453">
    <property type="entry name" value="Znf_MqsA-type"/>
</dbReference>
<organism evidence="1 2">
    <name type="scientific">Chitinophaga pollutisoli</name>
    <dbReference type="NCBI Taxonomy" id="3133966"/>
    <lineage>
        <taxon>Bacteria</taxon>
        <taxon>Pseudomonadati</taxon>
        <taxon>Bacteroidota</taxon>
        <taxon>Chitinophagia</taxon>
        <taxon>Chitinophagales</taxon>
        <taxon>Chitinophagaceae</taxon>
        <taxon>Chitinophaga</taxon>
    </lineage>
</organism>
<dbReference type="Gene3D" id="3.10.20.860">
    <property type="match status" value="1"/>
</dbReference>
<gene>
    <name evidence="1" type="ORF">WJU16_07395</name>
</gene>
<dbReference type="RefSeq" id="WP_341837683.1">
    <property type="nucleotide sequence ID" value="NZ_CP149822.1"/>
</dbReference>